<protein>
    <recommendedName>
        <fullName evidence="4">DUF5067 domain-containing protein</fullName>
    </recommendedName>
</protein>
<sequence>MKHYLISLLSLIFIFLGLVSPSNAAQTQTFKGQPIELKSAGTHYHVLGYDILSDPQPRFAYDDDQEVERYLVVHMQVSRGAQQEYADFVDTYLFKLWNGPNSVYVSNAKINTKKYPQISNNLATLAAKDSAKIKPGKTRNFDVLFVVDPNNSLKLMFDNDTSKQYVWLQQIKSSNGITAD</sequence>
<evidence type="ECO:0000256" key="1">
    <source>
        <dbReference type="SAM" id="SignalP"/>
    </source>
</evidence>
<dbReference type="RefSeq" id="WP_125549282.1">
    <property type="nucleotide sequence ID" value="NZ_JBGQPK010000007.1"/>
</dbReference>
<accession>A0ABW8U9Q1</accession>
<keyword evidence="1" id="KW-0732">Signal</keyword>
<dbReference type="Proteomes" id="UP001625389">
    <property type="component" value="Unassembled WGS sequence"/>
</dbReference>
<gene>
    <name evidence="2" type="ORF">ACEN34_03130</name>
</gene>
<evidence type="ECO:0000313" key="2">
    <source>
        <dbReference type="EMBL" id="MFL2028604.1"/>
    </source>
</evidence>
<feature type="chain" id="PRO_5046953400" description="DUF5067 domain-containing protein" evidence="1">
    <location>
        <begin position="25"/>
        <end position="180"/>
    </location>
</feature>
<proteinExistence type="predicted"/>
<keyword evidence="3" id="KW-1185">Reference proteome</keyword>
<reference evidence="2 3" key="1">
    <citation type="submission" date="2024-08" db="EMBL/GenBank/DDBJ databases">
        <authorList>
            <person name="Arias E."/>
        </authorList>
    </citation>
    <scope>NUCLEOTIDE SEQUENCE [LARGE SCALE GENOMIC DNA]</scope>
    <source>
        <strain evidence="2 3">FAM 25317</strain>
    </source>
</reference>
<comment type="caution">
    <text evidence="2">The sequence shown here is derived from an EMBL/GenBank/DDBJ whole genome shotgun (WGS) entry which is preliminary data.</text>
</comment>
<evidence type="ECO:0000313" key="3">
    <source>
        <dbReference type="Proteomes" id="UP001625389"/>
    </source>
</evidence>
<name>A0ABW8U9Q1_9LACO</name>
<organism evidence="2 3">
    <name type="scientific">Loigolactobacillus zhaoyuanensis</name>
    <dbReference type="NCBI Taxonomy" id="2486017"/>
    <lineage>
        <taxon>Bacteria</taxon>
        <taxon>Bacillati</taxon>
        <taxon>Bacillota</taxon>
        <taxon>Bacilli</taxon>
        <taxon>Lactobacillales</taxon>
        <taxon>Lactobacillaceae</taxon>
        <taxon>Loigolactobacillus</taxon>
    </lineage>
</organism>
<evidence type="ECO:0008006" key="4">
    <source>
        <dbReference type="Google" id="ProtNLM"/>
    </source>
</evidence>
<dbReference type="EMBL" id="JBGQPK010000007">
    <property type="protein sequence ID" value="MFL2028604.1"/>
    <property type="molecule type" value="Genomic_DNA"/>
</dbReference>
<feature type="signal peptide" evidence="1">
    <location>
        <begin position="1"/>
        <end position="24"/>
    </location>
</feature>